<dbReference type="RefSeq" id="WP_089273316.1">
    <property type="nucleotide sequence ID" value="NZ_FZOC01000002.1"/>
</dbReference>
<dbReference type="AlphaFoldDB" id="A0A238ZIE4"/>
<gene>
    <name evidence="1" type="ORF">SAMN04488503_1525</name>
</gene>
<dbReference type="EMBL" id="FZOC01000002">
    <property type="protein sequence ID" value="SNR82474.1"/>
    <property type="molecule type" value="Genomic_DNA"/>
</dbReference>
<evidence type="ECO:0000313" key="1">
    <source>
        <dbReference type="EMBL" id="SNR82474.1"/>
    </source>
</evidence>
<organism evidence="1 2">
    <name type="scientific">Humidesulfovibrio mexicanus</name>
    <dbReference type="NCBI Taxonomy" id="147047"/>
    <lineage>
        <taxon>Bacteria</taxon>
        <taxon>Pseudomonadati</taxon>
        <taxon>Thermodesulfobacteriota</taxon>
        <taxon>Desulfovibrionia</taxon>
        <taxon>Desulfovibrionales</taxon>
        <taxon>Desulfovibrionaceae</taxon>
        <taxon>Humidesulfovibrio</taxon>
    </lineage>
</organism>
<dbReference type="Pfam" id="PF04463">
    <property type="entry name" value="2-thiour_desulf"/>
    <property type="match status" value="1"/>
</dbReference>
<keyword evidence="2" id="KW-1185">Reference proteome</keyword>
<protein>
    <submittedName>
        <fullName evidence="1">Uncharacterized conserved protein YbbK, DUF523 family</fullName>
    </submittedName>
</protein>
<name>A0A238ZIE4_9BACT</name>
<dbReference type="Proteomes" id="UP000198324">
    <property type="component" value="Unassembled WGS sequence"/>
</dbReference>
<reference evidence="1 2" key="1">
    <citation type="submission" date="2017-06" db="EMBL/GenBank/DDBJ databases">
        <authorList>
            <person name="Kim H.J."/>
            <person name="Triplett B.A."/>
        </authorList>
    </citation>
    <scope>NUCLEOTIDE SEQUENCE [LARGE SCALE GENOMIC DNA]</scope>
    <source>
        <strain evidence="1 2">DSM 13116</strain>
    </source>
</reference>
<dbReference type="PANTHER" id="PTHR30087">
    <property type="entry name" value="INNER MEMBRANE PROTEIN"/>
    <property type="match status" value="1"/>
</dbReference>
<dbReference type="OrthoDB" id="495783at2"/>
<accession>A0A238ZIE4</accession>
<dbReference type="InterPro" id="IPR007553">
    <property type="entry name" value="2-thiour_desulf"/>
</dbReference>
<proteinExistence type="predicted"/>
<evidence type="ECO:0000313" key="2">
    <source>
        <dbReference type="Proteomes" id="UP000198324"/>
    </source>
</evidence>
<dbReference type="PANTHER" id="PTHR30087:SF1">
    <property type="entry name" value="HYPOTHETICAL CYTOSOLIC PROTEIN"/>
    <property type="match status" value="1"/>
</dbReference>
<sequence>MTEHTDLGAPVLVSACLAGYPCRYDGSAFPCPAVVRMVEQGRAVPVCPEQLGGLPTPRAPMELRNGRVVANSGADCTEAFSLGARKGLEVARAHGCVRAILKSRSPSCGSGFVYDGAFSGRLVPGDGVFAALLKEQGFAVTTEAENQEQGG</sequence>